<dbReference type="SUPFAM" id="SSF51735">
    <property type="entry name" value="NAD(P)-binding Rossmann-fold domains"/>
    <property type="match status" value="1"/>
</dbReference>
<dbReference type="AlphaFoldDB" id="A0A2H8TXS7"/>
<organism evidence="4">
    <name type="scientific">Melanaphis sacchari</name>
    <dbReference type="NCBI Taxonomy" id="742174"/>
    <lineage>
        <taxon>Eukaryota</taxon>
        <taxon>Metazoa</taxon>
        <taxon>Ecdysozoa</taxon>
        <taxon>Arthropoda</taxon>
        <taxon>Hexapoda</taxon>
        <taxon>Insecta</taxon>
        <taxon>Pterygota</taxon>
        <taxon>Neoptera</taxon>
        <taxon>Paraneoptera</taxon>
        <taxon>Hemiptera</taxon>
        <taxon>Sternorrhyncha</taxon>
        <taxon>Aphidomorpha</taxon>
        <taxon>Aphidoidea</taxon>
        <taxon>Aphididae</taxon>
        <taxon>Aphidini</taxon>
        <taxon>Melanaphis</taxon>
    </lineage>
</organism>
<dbReference type="PROSITE" id="PS00061">
    <property type="entry name" value="ADH_SHORT"/>
    <property type="match status" value="1"/>
</dbReference>
<dbReference type="PRINTS" id="PR00080">
    <property type="entry name" value="SDRFAMILY"/>
</dbReference>
<dbReference type="InterPro" id="IPR020904">
    <property type="entry name" value="Sc_DH/Rdtase_CS"/>
</dbReference>
<dbReference type="GO" id="GO:0016616">
    <property type="term" value="F:oxidoreductase activity, acting on the CH-OH group of donors, NAD or NADP as acceptor"/>
    <property type="evidence" value="ECO:0007669"/>
    <property type="project" value="UniProtKB-ARBA"/>
</dbReference>
<protein>
    <submittedName>
        <fullName evidence="4">Dehydrogenase/reductase SDR family member 11</fullName>
    </submittedName>
</protein>
<proteinExistence type="inferred from homology"/>
<dbReference type="EMBL" id="GFXV01006163">
    <property type="protein sequence ID" value="MBW17968.1"/>
    <property type="molecule type" value="Transcribed_RNA"/>
</dbReference>
<name>A0A2H8TXS7_9HEMI</name>
<dbReference type="PRINTS" id="PR00081">
    <property type="entry name" value="GDHRDH"/>
</dbReference>
<gene>
    <name evidence="4" type="primary">DHRS11_16</name>
</gene>
<dbReference type="Gene3D" id="3.40.50.720">
    <property type="entry name" value="NAD(P)-binding Rossmann-like Domain"/>
    <property type="match status" value="1"/>
</dbReference>
<evidence type="ECO:0000256" key="2">
    <source>
        <dbReference type="ARBA" id="ARBA00023002"/>
    </source>
</evidence>
<sequence>MERWRDKVAIVTGASAGIGAAIAVELAKNGVHVVALARRENVLKELAETINDKDYGTIYTKVCDVTNEQAVKDVFSWVDSTLGGPSILINNAGIAKISSLLNGKLEDWQDTINLNVLALSVCSREAYKSMTKNKIDGHIIQINSIAGHTITPHFGFKMYNASKYAVTVLCDGLRHELQLMGSNIKVSSISPGPVATEMLRDVSKIIRDISTVNYKMLKMEDIANAVIACLATPPNVLIAEMIVIPTGTPIQAHLKPSSQVVENILNL</sequence>
<dbReference type="FunFam" id="3.40.50.720:FF:000047">
    <property type="entry name" value="NADP-dependent L-serine/L-allo-threonine dehydrogenase"/>
    <property type="match status" value="1"/>
</dbReference>
<dbReference type="PANTHER" id="PTHR43115">
    <property type="entry name" value="DEHYDROGENASE/REDUCTASE SDR FAMILY MEMBER 11"/>
    <property type="match status" value="1"/>
</dbReference>
<evidence type="ECO:0000256" key="1">
    <source>
        <dbReference type="ARBA" id="ARBA00006484"/>
    </source>
</evidence>
<dbReference type="OrthoDB" id="1933717at2759"/>
<dbReference type="Pfam" id="PF00106">
    <property type="entry name" value="adh_short"/>
    <property type="match status" value="1"/>
</dbReference>
<reference evidence="4" key="1">
    <citation type="submission" date="2017-10" db="EMBL/GenBank/DDBJ databases">
        <title>Transcriptome Assembly of Sugarcane Aphid Adults.</title>
        <authorList>
            <person name="Scully E.D."/>
            <person name="Palmer N.A."/>
            <person name="Geib S.M."/>
            <person name="Sarath G."/>
            <person name="Sattler S.E."/>
        </authorList>
    </citation>
    <scope>NUCLEOTIDE SEQUENCE</scope>
    <source>
        <tissue evidence="4">Whole body</tissue>
    </source>
</reference>
<dbReference type="InterPro" id="IPR002347">
    <property type="entry name" value="SDR_fam"/>
</dbReference>
<comment type="similarity">
    <text evidence="1 3">Belongs to the short-chain dehydrogenases/reductases (SDR) family.</text>
</comment>
<accession>A0A2H8TXS7</accession>
<evidence type="ECO:0000313" key="4">
    <source>
        <dbReference type="EMBL" id="MBW17968.1"/>
    </source>
</evidence>
<dbReference type="PANTHER" id="PTHR43115:SF4">
    <property type="entry name" value="DEHYDROGENASE_REDUCTASE SDR FAMILY MEMBER 11"/>
    <property type="match status" value="1"/>
</dbReference>
<dbReference type="InterPro" id="IPR036291">
    <property type="entry name" value="NAD(P)-bd_dom_sf"/>
</dbReference>
<evidence type="ECO:0000256" key="3">
    <source>
        <dbReference type="RuleBase" id="RU000363"/>
    </source>
</evidence>
<keyword evidence="2" id="KW-0560">Oxidoreductase</keyword>